<evidence type="ECO:0000256" key="9">
    <source>
        <dbReference type="RuleBase" id="RU369079"/>
    </source>
</evidence>
<feature type="transmembrane region" description="Helical" evidence="9">
    <location>
        <begin position="15"/>
        <end position="40"/>
    </location>
</feature>
<dbReference type="Proteomes" id="UP000006230">
    <property type="component" value="Unassembled WGS sequence"/>
</dbReference>
<evidence type="ECO:0000256" key="3">
    <source>
        <dbReference type="ARBA" id="ARBA00022475"/>
    </source>
</evidence>
<evidence type="ECO:0000256" key="8">
    <source>
        <dbReference type="ARBA" id="ARBA00038436"/>
    </source>
</evidence>
<dbReference type="GO" id="GO:0022857">
    <property type="term" value="F:transmembrane transporter activity"/>
    <property type="evidence" value="ECO:0007669"/>
    <property type="project" value="UniProtKB-UniRule"/>
</dbReference>
<keyword evidence="3" id="KW-1003">Cell membrane</keyword>
<keyword evidence="5 9" id="KW-0812">Transmembrane</keyword>
<accession>Q0FK31</accession>
<feature type="transmembrane region" description="Helical" evidence="9">
    <location>
        <begin position="52"/>
        <end position="68"/>
    </location>
</feature>
<keyword evidence="7 9" id="KW-0472">Membrane</keyword>
<dbReference type="EMBL" id="AATQ01000043">
    <property type="protein sequence ID" value="EAU44574.1"/>
    <property type="molecule type" value="Genomic_DNA"/>
</dbReference>
<comment type="caution">
    <text evidence="9">Lacks conserved residue(s) required for the propagation of feature annotation.</text>
</comment>
<dbReference type="InterPro" id="IPR055348">
    <property type="entry name" value="DctQ"/>
</dbReference>
<dbReference type="PANTHER" id="PTHR35011:SF4">
    <property type="entry name" value="SLL1102 PROTEIN"/>
    <property type="match status" value="1"/>
</dbReference>
<keyword evidence="2 9" id="KW-0813">Transport</keyword>
<evidence type="ECO:0000256" key="2">
    <source>
        <dbReference type="ARBA" id="ARBA00022448"/>
    </source>
</evidence>
<evidence type="ECO:0000256" key="7">
    <source>
        <dbReference type="ARBA" id="ARBA00023136"/>
    </source>
</evidence>
<evidence type="ECO:0000256" key="1">
    <source>
        <dbReference type="ARBA" id="ARBA00004429"/>
    </source>
</evidence>
<comment type="subcellular location">
    <subcellularLocation>
        <location evidence="1 9">Cell inner membrane</location>
        <topology evidence="1 9">Multi-pass membrane protein</topology>
    </subcellularLocation>
</comment>
<comment type="function">
    <text evidence="9">Part of the tripartite ATP-independent periplasmic (TRAP) transport system.</text>
</comment>
<reference evidence="11 12" key="1">
    <citation type="journal article" date="2010" name="J. Bacteriol.">
        <title>Genome sequences of Pelagibaca bermudensis HTCC2601T and Maritimibacter alkaliphilus HTCC2654T, the type strains of two marine Roseobacter genera.</title>
        <authorList>
            <person name="Thrash J.C."/>
            <person name="Cho J.C."/>
            <person name="Ferriera S."/>
            <person name="Johnson J."/>
            <person name="Vergin K.L."/>
            <person name="Giovannoni S.J."/>
        </authorList>
    </citation>
    <scope>NUCLEOTIDE SEQUENCE [LARGE SCALE GENOMIC DNA]</scope>
    <source>
        <strain evidence="12">DSM 26914 / JCM 13377 / KCTC 12554 / HTCC2601</strain>
    </source>
</reference>
<keyword evidence="4 9" id="KW-0997">Cell inner membrane</keyword>
<evidence type="ECO:0000256" key="6">
    <source>
        <dbReference type="ARBA" id="ARBA00022989"/>
    </source>
</evidence>
<gene>
    <name evidence="11" type="ORF">R2601_06273</name>
</gene>
<evidence type="ECO:0000256" key="5">
    <source>
        <dbReference type="ARBA" id="ARBA00022692"/>
    </source>
</evidence>
<comment type="caution">
    <text evidence="11">The sequence shown here is derived from an EMBL/GenBank/DDBJ whole genome shotgun (WGS) entry which is preliminary data.</text>
</comment>
<comment type="subunit">
    <text evidence="9">The complex comprises the extracytoplasmic solute receptor protein and the two transmembrane proteins.</text>
</comment>
<dbReference type="HOGENOM" id="CLU_2207519_0_0_5"/>
<feature type="domain" description="Tripartite ATP-independent periplasmic transporters DctQ component" evidence="10">
    <location>
        <begin position="26"/>
        <end position="105"/>
    </location>
</feature>
<organism evidence="11 12">
    <name type="scientific">Salipiger bermudensis (strain DSM 26914 / JCM 13377 / KCTC 12554 / HTCC2601)</name>
    <name type="common">Pelagibaca bermudensis</name>
    <dbReference type="NCBI Taxonomy" id="314265"/>
    <lineage>
        <taxon>Bacteria</taxon>
        <taxon>Pseudomonadati</taxon>
        <taxon>Pseudomonadota</taxon>
        <taxon>Alphaproteobacteria</taxon>
        <taxon>Rhodobacterales</taxon>
        <taxon>Roseobacteraceae</taxon>
        <taxon>Salipiger</taxon>
    </lineage>
</organism>
<evidence type="ECO:0000256" key="4">
    <source>
        <dbReference type="ARBA" id="ARBA00022519"/>
    </source>
</evidence>
<evidence type="ECO:0000313" key="12">
    <source>
        <dbReference type="Proteomes" id="UP000006230"/>
    </source>
</evidence>
<dbReference type="STRING" id="314265.R2601_06273"/>
<name>Q0FK31_SALBH</name>
<comment type="similarity">
    <text evidence="8 9">Belongs to the TRAP transporter small permease family.</text>
</comment>
<dbReference type="InterPro" id="IPR007387">
    <property type="entry name" value="TRAP_DctQ"/>
</dbReference>
<proteinExistence type="inferred from homology"/>
<evidence type="ECO:0000259" key="10">
    <source>
        <dbReference type="Pfam" id="PF04290"/>
    </source>
</evidence>
<dbReference type="eggNOG" id="COG4665">
    <property type="taxonomic scope" value="Bacteria"/>
</dbReference>
<dbReference type="AlphaFoldDB" id="Q0FK31"/>
<keyword evidence="6 9" id="KW-1133">Transmembrane helix</keyword>
<feature type="transmembrane region" description="Helical" evidence="9">
    <location>
        <begin position="88"/>
        <end position="106"/>
    </location>
</feature>
<dbReference type="PANTHER" id="PTHR35011">
    <property type="entry name" value="2,3-DIKETO-L-GULONATE TRAP TRANSPORTER SMALL PERMEASE PROTEIN YIAM"/>
    <property type="match status" value="1"/>
</dbReference>
<sequence>MLKLSAAIDAVLNTIARIAAFALPALVVVVVFDVVTRRFLQMGSTQLQEAEWHLHTILIMGVLGTAYIHDRHVRIDLLHATFSPRGKALVELLGILLLVFPFCAVTG</sequence>
<keyword evidence="12" id="KW-1185">Reference proteome</keyword>
<dbReference type="GO" id="GO:0005886">
    <property type="term" value="C:plasma membrane"/>
    <property type="evidence" value="ECO:0007669"/>
    <property type="project" value="UniProtKB-SubCell"/>
</dbReference>
<protein>
    <recommendedName>
        <fullName evidence="9">TRAP transporter small permease protein</fullName>
    </recommendedName>
</protein>
<dbReference type="Pfam" id="PF04290">
    <property type="entry name" value="DctQ"/>
    <property type="match status" value="1"/>
</dbReference>
<evidence type="ECO:0000313" key="11">
    <source>
        <dbReference type="EMBL" id="EAU44574.1"/>
    </source>
</evidence>